<proteinExistence type="predicted"/>
<sequence>MMIEDDGDYKVSIEYGAELFEHQTVERMLAHYIELLANVVQQPEHNIGDINMATADERTLILGEFNNTRETLDNRRIFMDHFEAQVEQTPNRTAIVYEGESLTYQELNDKANQLAYKLRAEGVKPNMVVGMLTQRSLEMMIGIYGILKQAAHMYQLILTIQRIVLTIC</sequence>
<feature type="domain" description="Condensation" evidence="2">
    <location>
        <begin position="3"/>
        <end position="61"/>
    </location>
</feature>
<dbReference type="InterPro" id="IPR001242">
    <property type="entry name" value="Condensation_dom"/>
</dbReference>
<dbReference type="GO" id="GO:0043041">
    <property type="term" value="P:amino acid activation for nonribosomal peptide biosynthetic process"/>
    <property type="evidence" value="ECO:0007669"/>
    <property type="project" value="TreeGrafter"/>
</dbReference>
<dbReference type="PANTHER" id="PTHR45527">
    <property type="entry name" value="NONRIBOSOMAL PEPTIDE SYNTHETASE"/>
    <property type="match status" value="1"/>
</dbReference>
<name>A0A380FCH3_STAGA</name>
<dbReference type="GO" id="GO:0003824">
    <property type="term" value="F:catalytic activity"/>
    <property type="evidence" value="ECO:0007669"/>
    <property type="project" value="InterPro"/>
</dbReference>
<dbReference type="GO" id="GO:0031177">
    <property type="term" value="F:phosphopantetheine binding"/>
    <property type="evidence" value="ECO:0007669"/>
    <property type="project" value="TreeGrafter"/>
</dbReference>
<dbReference type="AlphaFoldDB" id="A0A380FCH3"/>
<organism evidence="3 4">
    <name type="scientific">Staphylococcus gallinarum</name>
    <dbReference type="NCBI Taxonomy" id="1293"/>
    <lineage>
        <taxon>Bacteria</taxon>
        <taxon>Bacillati</taxon>
        <taxon>Bacillota</taxon>
        <taxon>Bacilli</taxon>
        <taxon>Bacillales</taxon>
        <taxon>Staphylococcaceae</taxon>
        <taxon>Staphylococcus</taxon>
    </lineage>
</organism>
<feature type="domain" description="AMP-dependent synthetase/ligase" evidence="1">
    <location>
        <begin position="82"/>
        <end position="151"/>
    </location>
</feature>
<evidence type="ECO:0000259" key="2">
    <source>
        <dbReference type="Pfam" id="PF00668"/>
    </source>
</evidence>
<evidence type="ECO:0000313" key="3">
    <source>
        <dbReference type="EMBL" id="SUM31299.1"/>
    </source>
</evidence>
<dbReference type="SUPFAM" id="SSF52777">
    <property type="entry name" value="CoA-dependent acyltransferases"/>
    <property type="match status" value="1"/>
</dbReference>
<protein>
    <submittedName>
        <fullName evidence="3">Putative non-ribosomal peptide synthetase</fullName>
    </submittedName>
</protein>
<evidence type="ECO:0000313" key="4">
    <source>
        <dbReference type="Proteomes" id="UP000255277"/>
    </source>
</evidence>
<dbReference type="Proteomes" id="UP000255277">
    <property type="component" value="Unassembled WGS sequence"/>
</dbReference>
<dbReference type="EMBL" id="UHDK01000001">
    <property type="protein sequence ID" value="SUM31299.1"/>
    <property type="molecule type" value="Genomic_DNA"/>
</dbReference>
<accession>A0A380FCH3</accession>
<dbReference type="GO" id="GO:0005829">
    <property type="term" value="C:cytosol"/>
    <property type="evidence" value="ECO:0007669"/>
    <property type="project" value="TreeGrafter"/>
</dbReference>
<dbReference type="GO" id="GO:0044550">
    <property type="term" value="P:secondary metabolite biosynthetic process"/>
    <property type="evidence" value="ECO:0007669"/>
    <property type="project" value="TreeGrafter"/>
</dbReference>
<dbReference type="Gene3D" id="3.40.50.980">
    <property type="match status" value="2"/>
</dbReference>
<dbReference type="Gene3D" id="3.30.559.30">
    <property type="entry name" value="Nonribosomal peptide synthetase, condensation domain"/>
    <property type="match status" value="1"/>
</dbReference>
<dbReference type="InterPro" id="IPR000873">
    <property type="entry name" value="AMP-dep_synth/lig_dom"/>
</dbReference>
<evidence type="ECO:0000259" key="1">
    <source>
        <dbReference type="Pfam" id="PF00501"/>
    </source>
</evidence>
<dbReference type="PANTHER" id="PTHR45527:SF1">
    <property type="entry name" value="FATTY ACID SYNTHASE"/>
    <property type="match status" value="1"/>
</dbReference>
<dbReference type="SUPFAM" id="SSF56801">
    <property type="entry name" value="Acetyl-CoA synthetase-like"/>
    <property type="match status" value="1"/>
</dbReference>
<gene>
    <name evidence="3" type="primary">grsB_3</name>
    <name evidence="3" type="ORF">NCTC12195_00706</name>
</gene>
<dbReference type="Pfam" id="PF00668">
    <property type="entry name" value="Condensation"/>
    <property type="match status" value="1"/>
</dbReference>
<dbReference type="Pfam" id="PF00501">
    <property type="entry name" value="AMP-binding"/>
    <property type="match status" value="1"/>
</dbReference>
<reference evidence="3 4" key="1">
    <citation type="submission" date="2018-06" db="EMBL/GenBank/DDBJ databases">
        <authorList>
            <consortium name="Pathogen Informatics"/>
            <person name="Doyle S."/>
        </authorList>
    </citation>
    <scope>NUCLEOTIDE SEQUENCE [LARGE SCALE GENOMIC DNA]</scope>
    <source>
        <strain evidence="3 4">NCTC12195</strain>
    </source>
</reference>